<feature type="transmembrane region" description="Helical" evidence="7">
    <location>
        <begin position="290"/>
        <end position="310"/>
    </location>
</feature>
<comment type="caution">
    <text evidence="8">The sequence shown here is derived from an EMBL/GenBank/DDBJ whole genome shotgun (WGS) entry which is preliminary data.</text>
</comment>
<keyword evidence="9" id="KW-1185">Reference proteome</keyword>
<feature type="transmembrane region" description="Helical" evidence="7">
    <location>
        <begin position="82"/>
        <end position="99"/>
    </location>
</feature>
<feature type="transmembrane region" description="Helical" evidence="7">
    <location>
        <begin position="222"/>
        <end position="248"/>
    </location>
</feature>
<name>A0ABS6EWL9_9CLOT</name>
<dbReference type="InterPro" id="IPR010290">
    <property type="entry name" value="TM_effector"/>
</dbReference>
<keyword evidence="2" id="KW-0813">Transport</keyword>
<evidence type="ECO:0000256" key="5">
    <source>
        <dbReference type="ARBA" id="ARBA00022989"/>
    </source>
</evidence>
<evidence type="ECO:0000313" key="8">
    <source>
        <dbReference type="EMBL" id="MBU5590388.1"/>
    </source>
</evidence>
<keyword evidence="4 7" id="KW-0812">Transmembrane</keyword>
<protein>
    <submittedName>
        <fullName evidence="8">MFS transporter</fullName>
    </submittedName>
</protein>
<dbReference type="EMBL" id="JAHLQL010000001">
    <property type="protein sequence ID" value="MBU5590388.1"/>
    <property type="molecule type" value="Genomic_DNA"/>
</dbReference>
<keyword evidence="3" id="KW-1003">Cell membrane</keyword>
<dbReference type="PANTHER" id="PTHR23513">
    <property type="entry name" value="INTEGRAL MEMBRANE EFFLUX PROTEIN-RELATED"/>
    <property type="match status" value="1"/>
</dbReference>
<keyword evidence="6 7" id="KW-0472">Membrane</keyword>
<evidence type="ECO:0000313" key="9">
    <source>
        <dbReference type="Proteomes" id="UP000736583"/>
    </source>
</evidence>
<dbReference type="Proteomes" id="UP000736583">
    <property type="component" value="Unassembled WGS sequence"/>
</dbReference>
<feature type="transmembrane region" description="Helical" evidence="7">
    <location>
        <begin position="322"/>
        <end position="349"/>
    </location>
</feature>
<evidence type="ECO:0000256" key="4">
    <source>
        <dbReference type="ARBA" id="ARBA00022692"/>
    </source>
</evidence>
<dbReference type="RefSeq" id="WP_216455601.1">
    <property type="nucleotide sequence ID" value="NZ_JAHLQL010000001.1"/>
</dbReference>
<feature type="transmembrane region" description="Helical" evidence="7">
    <location>
        <begin position="260"/>
        <end position="278"/>
    </location>
</feature>
<feature type="transmembrane region" description="Helical" evidence="7">
    <location>
        <begin position="388"/>
        <end position="407"/>
    </location>
</feature>
<proteinExistence type="predicted"/>
<keyword evidence="5 7" id="KW-1133">Transmembrane helix</keyword>
<dbReference type="PANTHER" id="PTHR23513:SF6">
    <property type="entry name" value="MAJOR FACILITATOR SUPERFAMILY ASSOCIATED DOMAIN-CONTAINING PROTEIN"/>
    <property type="match status" value="1"/>
</dbReference>
<sequence length="425" mass="46651">MRIKLLKDRNFGLLMWGKFISLVGTQMQNFALSLYVFKITGSATKFATVLMISMLPQLLLGPIVGVFTDWMDRKKIIVSMDILNGLIIGVYAILFYLNGGLSLGSIYLFVVLLSLISMIFQPAIATVIPSIVKKEDLVDANSMNTFIMNMGNLISPMIAGALFGLYGLFIILLLNSISFILSGISEMFIHIPKVNKAPEEISFKTFSRDLKEGLSFIKNSNILISVIGIAMIVNFVGSPLGSIGFIYISKNVLGVSDLQYGIVEGVASLGMLLSPIICSAMAKKYPLKKLLFYNLLGTGFLIMLVAIVPFKPFLNLFNSNFVPYIALIVVNFFMILLMSIVNISLSIMFQQTVPLNLMGRVNTVMSAGCMATMPLGQLVFGIMYDKVSTSLCVVISAIIIIVSLLAFKNTLLPKDSEDRELALQV</sequence>
<evidence type="ECO:0000256" key="6">
    <source>
        <dbReference type="ARBA" id="ARBA00023136"/>
    </source>
</evidence>
<comment type="subcellular location">
    <subcellularLocation>
        <location evidence="1">Cell membrane</location>
        <topology evidence="1">Multi-pass membrane protein</topology>
    </subcellularLocation>
</comment>
<dbReference type="Pfam" id="PF05977">
    <property type="entry name" value="MFS_3"/>
    <property type="match status" value="1"/>
</dbReference>
<evidence type="ECO:0000256" key="3">
    <source>
        <dbReference type="ARBA" id="ARBA00022475"/>
    </source>
</evidence>
<evidence type="ECO:0000256" key="2">
    <source>
        <dbReference type="ARBA" id="ARBA00022448"/>
    </source>
</evidence>
<evidence type="ECO:0000256" key="7">
    <source>
        <dbReference type="SAM" id="Phobius"/>
    </source>
</evidence>
<feature type="transmembrane region" description="Helical" evidence="7">
    <location>
        <begin position="49"/>
        <end position="70"/>
    </location>
</feature>
<feature type="transmembrane region" description="Helical" evidence="7">
    <location>
        <begin position="105"/>
        <end position="132"/>
    </location>
</feature>
<reference evidence="8 9" key="1">
    <citation type="submission" date="2021-06" db="EMBL/GenBank/DDBJ databases">
        <authorList>
            <person name="Sun Q."/>
            <person name="Li D."/>
        </authorList>
    </citation>
    <scope>NUCLEOTIDE SEQUENCE [LARGE SCALE GENOMIC DNA]</scope>
    <source>
        <strain evidence="8 9">MSJ-4</strain>
    </source>
</reference>
<gene>
    <name evidence="8" type="ORF">KQI89_01290</name>
</gene>
<feature type="transmembrane region" description="Helical" evidence="7">
    <location>
        <begin position="361"/>
        <end position="382"/>
    </location>
</feature>
<evidence type="ECO:0000256" key="1">
    <source>
        <dbReference type="ARBA" id="ARBA00004651"/>
    </source>
</evidence>
<dbReference type="CDD" id="cd06173">
    <property type="entry name" value="MFS_MefA_like"/>
    <property type="match status" value="1"/>
</dbReference>
<accession>A0ABS6EWL9</accession>
<organism evidence="8 9">
    <name type="scientific">Clostridium simiarum</name>
    <dbReference type="NCBI Taxonomy" id="2841506"/>
    <lineage>
        <taxon>Bacteria</taxon>
        <taxon>Bacillati</taxon>
        <taxon>Bacillota</taxon>
        <taxon>Clostridia</taxon>
        <taxon>Eubacteriales</taxon>
        <taxon>Clostridiaceae</taxon>
        <taxon>Clostridium</taxon>
    </lineage>
</organism>